<dbReference type="KEGG" id="msu:MS1487"/>
<evidence type="ECO:0000256" key="2">
    <source>
        <dbReference type="ARBA" id="ARBA00009450"/>
    </source>
</evidence>
<dbReference type="InterPro" id="IPR040716">
    <property type="entry name" value="Wza_C"/>
</dbReference>
<dbReference type="Gene3D" id="1.20.5.70">
    <property type="match status" value="1"/>
</dbReference>
<keyword evidence="12" id="KW-0564">Palmitate</keyword>
<gene>
    <name evidence="18" type="primary">wza</name>
    <name evidence="18" type="ordered locus">MS1487</name>
</gene>
<keyword evidence="14" id="KW-0449">Lipoprotein</keyword>
<evidence type="ECO:0000313" key="19">
    <source>
        <dbReference type="Proteomes" id="UP000000607"/>
    </source>
</evidence>
<dbReference type="GO" id="GO:0015288">
    <property type="term" value="F:porin activity"/>
    <property type="evidence" value="ECO:0007669"/>
    <property type="project" value="UniProtKB-KW"/>
</dbReference>
<feature type="domain" description="Polysaccharide export protein N-terminal" evidence="15">
    <location>
        <begin position="113"/>
        <end position="196"/>
    </location>
</feature>
<evidence type="ECO:0000256" key="5">
    <source>
        <dbReference type="ARBA" id="ARBA00022597"/>
    </source>
</evidence>
<comment type="subcellular location">
    <subcellularLocation>
        <location evidence="1">Cell outer membrane</location>
        <topology evidence="1">Multi-pass membrane protein</topology>
    </subcellularLocation>
</comment>
<feature type="domain" description="SLBB" evidence="17">
    <location>
        <begin position="287"/>
        <end position="383"/>
    </location>
</feature>
<evidence type="ECO:0000256" key="9">
    <source>
        <dbReference type="ARBA" id="ARBA00023065"/>
    </source>
</evidence>
<dbReference type="Pfam" id="PF18412">
    <property type="entry name" value="Wza_C"/>
    <property type="match status" value="1"/>
</dbReference>
<dbReference type="GO" id="GO:0015159">
    <property type="term" value="F:polysaccharide transmembrane transporter activity"/>
    <property type="evidence" value="ECO:0007669"/>
    <property type="project" value="InterPro"/>
</dbReference>
<dbReference type="Pfam" id="PF02563">
    <property type="entry name" value="Poly_export"/>
    <property type="match status" value="1"/>
</dbReference>
<dbReference type="PANTHER" id="PTHR33619">
    <property type="entry name" value="POLYSACCHARIDE EXPORT PROTEIN GFCE-RELATED"/>
    <property type="match status" value="1"/>
</dbReference>
<keyword evidence="3" id="KW-0813">Transport</keyword>
<dbReference type="GO" id="GO:0046930">
    <property type="term" value="C:pore complex"/>
    <property type="evidence" value="ECO:0007669"/>
    <property type="project" value="UniProtKB-KW"/>
</dbReference>
<organism evidence="18 19">
    <name type="scientific">Mannheimia succiniciproducens (strain KCTC 0769BP / MBEL55E)</name>
    <dbReference type="NCBI Taxonomy" id="221988"/>
    <lineage>
        <taxon>Bacteria</taxon>
        <taxon>Pseudomonadati</taxon>
        <taxon>Pseudomonadota</taxon>
        <taxon>Gammaproteobacteria</taxon>
        <taxon>Pasteurellales</taxon>
        <taxon>Pasteurellaceae</taxon>
        <taxon>Basfia</taxon>
    </lineage>
</organism>
<evidence type="ECO:0000313" key="18">
    <source>
        <dbReference type="EMBL" id="AAU38094.1"/>
    </source>
</evidence>
<evidence type="ECO:0000256" key="6">
    <source>
        <dbReference type="ARBA" id="ARBA00022692"/>
    </source>
</evidence>
<evidence type="ECO:0000259" key="15">
    <source>
        <dbReference type="Pfam" id="PF02563"/>
    </source>
</evidence>
<keyword evidence="10" id="KW-0626">Porin</keyword>
<dbReference type="Gene3D" id="3.10.560.10">
    <property type="entry name" value="Outer membrane lipoprotein wza domain like"/>
    <property type="match status" value="2"/>
</dbReference>
<dbReference type="NCBIfam" id="NF011658">
    <property type="entry name" value="PRK15078.1"/>
    <property type="match status" value="1"/>
</dbReference>
<reference evidence="18 19" key="1">
    <citation type="journal article" date="2004" name="Nat. Biotechnol.">
        <title>The genome sequence of the capnophilic rumen bacterium Mannheimia succiniciproducens.</title>
        <authorList>
            <person name="Hong S.H."/>
            <person name="Kim J.S."/>
            <person name="Lee S.Y."/>
            <person name="In Y.H."/>
            <person name="Choi S.S."/>
            <person name="Rih J.-K."/>
            <person name="Kim C.H."/>
            <person name="Jeong H."/>
            <person name="Hur C.G."/>
            <person name="Kim J.J."/>
        </authorList>
    </citation>
    <scope>NUCLEOTIDE SEQUENCE [LARGE SCALE GENOMIC DNA]</scope>
    <source>
        <strain evidence="19">KCTC 0769BP / MBEL55E</strain>
    </source>
</reference>
<protein>
    <submittedName>
        <fullName evidence="18">Wza protein</fullName>
    </submittedName>
</protein>
<dbReference type="Proteomes" id="UP000000607">
    <property type="component" value="Chromosome"/>
</dbReference>
<name>Q65SG6_MANSM</name>
<dbReference type="AlphaFoldDB" id="Q65SG6"/>
<evidence type="ECO:0000256" key="14">
    <source>
        <dbReference type="ARBA" id="ARBA00023288"/>
    </source>
</evidence>
<evidence type="ECO:0000256" key="8">
    <source>
        <dbReference type="ARBA" id="ARBA00023047"/>
    </source>
</evidence>
<evidence type="ECO:0000256" key="10">
    <source>
        <dbReference type="ARBA" id="ARBA00023114"/>
    </source>
</evidence>
<evidence type="ECO:0000259" key="16">
    <source>
        <dbReference type="Pfam" id="PF18412"/>
    </source>
</evidence>
<evidence type="ECO:0000256" key="12">
    <source>
        <dbReference type="ARBA" id="ARBA00023139"/>
    </source>
</evidence>
<evidence type="ECO:0000256" key="13">
    <source>
        <dbReference type="ARBA" id="ARBA00023237"/>
    </source>
</evidence>
<feature type="domain" description="SLBB" evidence="17">
    <location>
        <begin position="202"/>
        <end position="280"/>
    </location>
</feature>
<dbReference type="InterPro" id="IPR003715">
    <property type="entry name" value="Poly_export_N"/>
</dbReference>
<proteinExistence type="inferred from homology"/>
<dbReference type="InterPro" id="IPR049712">
    <property type="entry name" value="Poly_export"/>
</dbReference>
<dbReference type="EMBL" id="AE016827">
    <property type="protein sequence ID" value="AAU38094.1"/>
    <property type="molecule type" value="Genomic_DNA"/>
</dbReference>
<accession>Q65SG6</accession>
<keyword evidence="4" id="KW-1134">Transmembrane beta strand</keyword>
<keyword evidence="8" id="KW-0625">Polysaccharide transport</keyword>
<keyword evidence="13" id="KW-0998">Cell outer membrane</keyword>
<dbReference type="InterPro" id="IPR054765">
    <property type="entry name" value="SLBB_dom"/>
</dbReference>
<evidence type="ECO:0000259" key="17">
    <source>
        <dbReference type="Pfam" id="PF22461"/>
    </source>
</evidence>
<sequence length="419" mass="45968">MHRQVITLSVSLRMLFGPNSIRMINFYYRLNMNKLIKSLLLTGLGLSLSSCSVFLPDSHKSPISQRPAQVVGKNVDLAKAIDAYLITPQLLKTLTPVNASAQSNLSLDNELKNYQYRVGVGDVLNVTVWDHPELTTPAGSYRSSAEAGNQVHANGTMFYPYAGNIKVAGLTVGQIRSRLTKALSNYIAEPQVEVNVASFQSQKAYVTGEVKSPGQQFITNVPLTLLDAINKAGGLADNANWHNVTLTRNGRDEVISVEALIQRGDLTQNRLLKSGDIVHIPRNDTMKIFVVGEVVQSQLLTIGRNGMTLTEALSASGGIDKLSSDATGIFVIRGQRGKQEFVQDNNGEKIEKVANIYQLDVTNPTAYILGTEFYLQPHDVVYVTTAPVSRWNRVISQVVPTISGFNDLTEGVLRIRTWP</sequence>
<dbReference type="GO" id="GO:0009279">
    <property type="term" value="C:cell outer membrane"/>
    <property type="evidence" value="ECO:0007669"/>
    <property type="project" value="UniProtKB-SubCell"/>
</dbReference>
<dbReference type="Gene3D" id="3.30.1950.10">
    <property type="entry name" value="wza like domain"/>
    <property type="match status" value="1"/>
</dbReference>
<keyword evidence="7" id="KW-0732">Signal</keyword>
<evidence type="ECO:0000256" key="3">
    <source>
        <dbReference type="ARBA" id="ARBA00022448"/>
    </source>
</evidence>
<keyword evidence="6" id="KW-0812">Transmembrane</keyword>
<keyword evidence="19" id="KW-1185">Reference proteome</keyword>
<comment type="similarity">
    <text evidence="2">Belongs to the BexD/CtrA/VexA family.</text>
</comment>
<dbReference type="HOGENOM" id="CLU_038343_4_2_6"/>
<feature type="domain" description="Outer-membrane lipoprotein Wza C-terminal" evidence="16">
    <location>
        <begin position="386"/>
        <end position="415"/>
    </location>
</feature>
<dbReference type="GO" id="GO:0006811">
    <property type="term" value="P:monoatomic ion transport"/>
    <property type="evidence" value="ECO:0007669"/>
    <property type="project" value="UniProtKB-KW"/>
</dbReference>
<dbReference type="Pfam" id="PF22461">
    <property type="entry name" value="SLBB_2"/>
    <property type="match status" value="2"/>
</dbReference>
<dbReference type="PANTHER" id="PTHR33619:SF3">
    <property type="entry name" value="POLYSACCHARIDE EXPORT PROTEIN GFCE-RELATED"/>
    <property type="match status" value="1"/>
</dbReference>
<keyword evidence="11" id="KW-0472">Membrane</keyword>
<evidence type="ECO:0000256" key="11">
    <source>
        <dbReference type="ARBA" id="ARBA00023136"/>
    </source>
</evidence>
<dbReference type="STRING" id="221988.MS1487"/>
<evidence type="ECO:0000256" key="7">
    <source>
        <dbReference type="ARBA" id="ARBA00022729"/>
    </source>
</evidence>
<keyword evidence="9" id="KW-0406">Ion transport</keyword>
<keyword evidence="5" id="KW-0762">Sugar transport</keyword>
<evidence type="ECO:0000256" key="1">
    <source>
        <dbReference type="ARBA" id="ARBA00004571"/>
    </source>
</evidence>
<dbReference type="eggNOG" id="COG1596">
    <property type="taxonomic scope" value="Bacteria"/>
</dbReference>
<evidence type="ECO:0000256" key="4">
    <source>
        <dbReference type="ARBA" id="ARBA00022452"/>
    </source>
</evidence>